<dbReference type="AlphaFoldDB" id="A0A6J7JYZ1"/>
<evidence type="ECO:0000313" key="10">
    <source>
        <dbReference type="EMBL" id="CAB4992266.1"/>
    </source>
</evidence>
<evidence type="ECO:0000256" key="5">
    <source>
        <dbReference type="ARBA" id="ARBA00023136"/>
    </source>
</evidence>
<feature type="transmembrane region" description="Helical" evidence="6">
    <location>
        <begin position="65"/>
        <end position="82"/>
    </location>
</feature>
<dbReference type="PANTHER" id="PTHR35007:SF2">
    <property type="entry name" value="PILUS ASSEMBLE PROTEIN"/>
    <property type="match status" value="1"/>
</dbReference>
<feature type="transmembrane region" description="Helical" evidence="6">
    <location>
        <begin position="6"/>
        <end position="23"/>
    </location>
</feature>
<evidence type="ECO:0000259" key="7">
    <source>
        <dbReference type="Pfam" id="PF00482"/>
    </source>
</evidence>
<feature type="transmembrane region" description="Helical" evidence="6">
    <location>
        <begin position="233"/>
        <end position="253"/>
    </location>
</feature>
<dbReference type="InterPro" id="IPR042094">
    <property type="entry name" value="T2SS_GspF_sf"/>
</dbReference>
<evidence type="ECO:0000256" key="2">
    <source>
        <dbReference type="ARBA" id="ARBA00022475"/>
    </source>
</evidence>
<evidence type="ECO:0000313" key="8">
    <source>
        <dbReference type="EMBL" id="CAB4776239.1"/>
    </source>
</evidence>
<dbReference type="InterPro" id="IPR018076">
    <property type="entry name" value="T2SS_GspF_dom"/>
</dbReference>
<reference evidence="9" key="1">
    <citation type="submission" date="2020-05" db="EMBL/GenBank/DDBJ databases">
        <authorList>
            <person name="Chiriac C."/>
            <person name="Salcher M."/>
            <person name="Ghai R."/>
            <person name="Kavagutti S V."/>
        </authorList>
    </citation>
    <scope>NUCLEOTIDE SEQUENCE</scope>
</reference>
<name>A0A6J7JYZ1_9ZZZZ</name>
<dbReference type="EMBL" id="CAFBNK010000067">
    <property type="protein sequence ID" value="CAB4948596.1"/>
    <property type="molecule type" value="Genomic_DNA"/>
</dbReference>
<dbReference type="Pfam" id="PF00482">
    <property type="entry name" value="T2SSF"/>
    <property type="match status" value="1"/>
</dbReference>
<evidence type="ECO:0000256" key="1">
    <source>
        <dbReference type="ARBA" id="ARBA00004651"/>
    </source>
</evidence>
<proteinExistence type="predicted"/>
<dbReference type="PANTHER" id="PTHR35007">
    <property type="entry name" value="INTEGRAL MEMBRANE PROTEIN-RELATED"/>
    <property type="match status" value="1"/>
</dbReference>
<protein>
    <submittedName>
        <fullName evidence="9">Unannotated protein</fullName>
    </submittedName>
</protein>
<evidence type="ECO:0000256" key="4">
    <source>
        <dbReference type="ARBA" id="ARBA00022989"/>
    </source>
</evidence>
<keyword evidence="3 6" id="KW-0812">Transmembrane</keyword>
<feature type="domain" description="Type II secretion system protein GspF" evidence="7">
    <location>
        <begin position="130"/>
        <end position="250"/>
    </location>
</feature>
<evidence type="ECO:0000313" key="9">
    <source>
        <dbReference type="EMBL" id="CAB4948596.1"/>
    </source>
</evidence>
<organism evidence="9">
    <name type="scientific">freshwater metagenome</name>
    <dbReference type="NCBI Taxonomy" id="449393"/>
    <lineage>
        <taxon>unclassified sequences</taxon>
        <taxon>metagenomes</taxon>
        <taxon>ecological metagenomes</taxon>
    </lineage>
</organism>
<comment type="subcellular location">
    <subcellularLocation>
        <location evidence="1">Cell membrane</location>
        <topology evidence="1">Multi-pass membrane protein</topology>
    </subcellularLocation>
</comment>
<evidence type="ECO:0000256" key="3">
    <source>
        <dbReference type="ARBA" id="ARBA00022692"/>
    </source>
</evidence>
<sequence>MKASILIPILFAGSGAIWISFGANPKLEFSKRIAKSKDRTSTANKLLEIGKDNPKDFEIYRSRQILLSALIGFAALLLPVFLGKPPAIGLLFAIFAASLTFVAIDQDLSKRVKKQRIMIDAEFPAVIEMYSLALSAGETPLVAMERIATSANGTLAKEFMRVVEQVRNGKAFHLALDEMGRGLDSLLIRRFVDSLIIATLRGAPLTEVLQRHAQEAREAQRNRVMGAAAKAEISMMVPVVFLILPISILFALWPSLANLNLISGV</sequence>
<evidence type="ECO:0000256" key="6">
    <source>
        <dbReference type="SAM" id="Phobius"/>
    </source>
</evidence>
<dbReference type="EMBL" id="CAEZZY010000035">
    <property type="protein sequence ID" value="CAB4776239.1"/>
    <property type="molecule type" value="Genomic_DNA"/>
</dbReference>
<keyword evidence="5 6" id="KW-0472">Membrane</keyword>
<gene>
    <name evidence="8" type="ORF">UFOPK2928_00467</name>
    <name evidence="9" type="ORF">UFOPK3786_00473</name>
    <name evidence="10" type="ORF">UFOPK4010_00666</name>
</gene>
<dbReference type="GO" id="GO:0005886">
    <property type="term" value="C:plasma membrane"/>
    <property type="evidence" value="ECO:0007669"/>
    <property type="project" value="UniProtKB-SubCell"/>
</dbReference>
<keyword evidence="4 6" id="KW-1133">Transmembrane helix</keyword>
<dbReference type="Gene3D" id="1.20.81.30">
    <property type="entry name" value="Type II secretion system (T2SS), domain F"/>
    <property type="match status" value="1"/>
</dbReference>
<keyword evidence="2" id="KW-1003">Cell membrane</keyword>
<dbReference type="EMBL" id="CAFBOU010000046">
    <property type="protein sequence ID" value="CAB4992266.1"/>
    <property type="molecule type" value="Genomic_DNA"/>
</dbReference>
<feature type="transmembrane region" description="Helical" evidence="6">
    <location>
        <begin position="88"/>
        <end position="108"/>
    </location>
</feature>
<accession>A0A6J7JYZ1</accession>